<feature type="domain" description="BTB" evidence="2">
    <location>
        <begin position="723"/>
        <end position="791"/>
    </location>
</feature>
<dbReference type="STRING" id="1353009.A0A1Y2IWI1"/>
<evidence type="ECO:0000256" key="1">
    <source>
        <dbReference type="SAM" id="MobiDB-lite"/>
    </source>
</evidence>
<dbReference type="AlphaFoldDB" id="A0A1Y2IWI1"/>
<dbReference type="SMART" id="SM00225">
    <property type="entry name" value="BTB"/>
    <property type="match status" value="3"/>
</dbReference>
<gene>
    <name evidence="3" type="ORF">PYCCODRAFT_1423479</name>
</gene>
<dbReference type="InterPro" id="IPR011333">
    <property type="entry name" value="SKP1/BTB/POZ_sf"/>
</dbReference>
<dbReference type="PANTHER" id="PTHR24410:SF23">
    <property type="entry name" value="BTB DOMAIN-CONTAINING PROTEIN-RELATED"/>
    <property type="match status" value="1"/>
</dbReference>
<dbReference type="Pfam" id="PF00651">
    <property type="entry name" value="BTB"/>
    <property type="match status" value="2"/>
</dbReference>
<evidence type="ECO:0000259" key="2">
    <source>
        <dbReference type="PROSITE" id="PS50097"/>
    </source>
</evidence>
<feature type="compositionally biased region" description="Polar residues" evidence="1">
    <location>
        <begin position="1"/>
        <end position="20"/>
    </location>
</feature>
<dbReference type="Gene3D" id="3.30.710.10">
    <property type="entry name" value="Potassium Channel Kv1.1, Chain A"/>
    <property type="match status" value="3"/>
</dbReference>
<feature type="region of interest" description="Disordered" evidence="1">
    <location>
        <begin position="1"/>
        <end position="28"/>
    </location>
</feature>
<dbReference type="OrthoDB" id="3357985at2759"/>
<dbReference type="InterPro" id="IPR000210">
    <property type="entry name" value="BTB/POZ_dom"/>
</dbReference>
<dbReference type="PANTHER" id="PTHR24410">
    <property type="entry name" value="HL07962P-RELATED"/>
    <property type="match status" value="1"/>
</dbReference>
<dbReference type="SUPFAM" id="SSF54695">
    <property type="entry name" value="POZ domain"/>
    <property type="match status" value="2"/>
</dbReference>
<sequence>MPQGDTSTAQGNPSLASTPSRTRKAGHPFDREDADLIIRSSDQVDFYVHRLVLSLASPVFATMFTLPQPPDRNAPQPVVEVTEDSKTLDLFLRICYPVPDPAFDSLDGLKALMTAGKKYEASAVVAAVQNTLSSRKPPVENDPLRVFAIACLFGLEEQAKAAAVTAAFKNLVVARSCVELDEISAGSYYRLLQLDRKRRSKMLSLIGLVDHSTAVGPFCAPPQIPIAAPRPLIASVAAPFDAPDAELILRSSDSKDFHVYQPIIALASPTFLQQVSLAPPPSQDQELDARHTVYQMSEDSAVIDALLRLCYPMNHDDQRQLPLDLLLDVLSAAHKYGMNKAEMLVRDILLRPPEMSPLRLYFVAAQYQWAAEARVWASELLQSTSVPEIYELYCPCMETTPNAPYRRLLHYIEECSRVASQDLTISIDVLGQHPRPCAPARLPASNETTSCAHRYPTTISTAMPPSWLSPILAPIVTALKDRPRGSLLTVNGDVAKAFIGAVAADSPPCLRDSSPANQKRCSGADNVWWACTFLESYARAVDAAIAKVQLWPKNTSQRLRRRRIAQLHPLNHEIYSVCQDRSSKLNFCGIWKIQPYIAQCHVQDAKARYISVRRSISSPNTRLPCDCSYGSWNCDEYYWGSRPSSTTSRPSNICTVALLRATVARRDLETLTRAFMNSSLIDYMESSATPLDTTASTTRTPAKQSPAQPSYRQASEPFNRDDADFILRSCDGVDFFVHRIVLAFSSPFFSAMLSLSQPPAEDHSADGVGGRPVIDIAEDSEILDVFLRLCYPMVDPPLVFFPLIRQLIAMATKYDAPVALHSAKKALVQPRLLEDDPLLSFAIACCFELEEEAEIAAEKAVIDDRVTGAACPEIDEIPAAAYHRLLKLNRTRKLVESPKFPDLQCYVVDFTDVSPFCQPPANASVSEDHGRTPLQAVEYPFDAPDATIILRSKDLLDF</sequence>
<name>A0A1Y2IWI1_TRAC3</name>
<dbReference type="InterPro" id="IPR051481">
    <property type="entry name" value="BTB-POZ/Galectin-3-binding"/>
</dbReference>
<organism evidence="3 4">
    <name type="scientific">Trametes coccinea (strain BRFM310)</name>
    <name type="common">Pycnoporus coccineus</name>
    <dbReference type="NCBI Taxonomy" id="1353009"/>
    <lineage>
        <taxon>Eukaryota</taxon>
        <taxon>Fungi</taxon>
        <taxon>Dikarya</taxon>
        <taxon>Basidiomycota</taxon>
        <taxon>Agaricomycotina</taxon>
        <taxon>Agaricomycetes</taxon>
        <taxon>Polyporales</taxon>
        <taxon>Polyporaceae</taxon>
        <taxon>Trametes</taxon>
    </lineage>
</organism>
<dbReference type="Proteomes" id="UP000193067">
    <property type="component" value="Unassembled WGS sequence"/>
</dbReference>
<feature type="compositionally biased region" description="Polar residues" evidence="1">
    <location>
        <begin position="691"/>
        <end position="713"/>
    </location>
</feature>
<proteinExistence type="predicted"/>
<accession>A0A1Y2IWI1</accession>
<feature type="domain" description="BTB" evidence="2">
    <location>
        <begin position="34"/>
        <end position="96"/>
    </location>
</feature>
<dbReference type="CDD" id="cd18186">
    <property type="entry name" value="BTB_POZ_ZBTB_KLHL-like"/>
    <property type="match status" value="2"/>
</dbReference>
<keyword evidence="4" id="KW-1185">Reference proteome</keyword>
<dbReference type="EMBL" id="KZ084093">
    <property type="protein sequence ID" value="OSD05509.1"/>
    <property type="molecule type" value="Genomic_DNA"/>
</dbReference>
<protein>
    <recommendedName>
        <fullName evidence="2">BTB domain-containing protein</fullName>
    </recommendedName>
</protein>
<reference evidence="3 4" key="1">
    <citation type="journal article" date="2015" name="Biotechnol. Biofuels">
        <title>Enhanced degradation of softwood versus hardwood by the white-rot fungus Pycnoporus coccineus.</title>
        <authorList>
            <person name="Couturier M."/>
            <person name="Navarro D."/>
            <person name="Chevret D."/>
            <person name="Henrissat B."/>
            <person name="Piumi F."/>
            <person name="Ruiz-Duenas F.J."/>
            <person name="Martinez A.T."/>
            <person name="Grigoriev I.V."/>
            <person name="Riley R."/>
            <person name="Lipzen A."/>
            <person name="Berrin J.G."/>
            <person name="Master E.R."/>
            <person name="Rosso M.N."/>
        </authorList>
    </citation>
    <scope>NUCLEOTIDE SEQUENCE [LARGE SCALE GENOMIC DNA]</scope>
    <source>
        <strain evidence="3 4">BRFM310</strain>
    </source>
</reference>
<evidence type="ECO:0000313" key="3">
    <source>
        <dbReference type="EMBL" id="OSD05509.1"/>
    </source>
</evidence>
<dbReference type="PROSITE" id="PS50097">
    <property type="entry name" value="BTB"/>
    <property type="match status" value="2"/>
</dbReference>
<feature type="region of interest" description="Disordered" evidence="1">
    <location>
        <begin position="691"/>
        <end position="715"/>
    </location>
</feature>
<evidence type="ECO:0000313" key="4">
    <source>
        <dbReference type="Proteomes" id="UP000193067"/>
    </source>
</evidence>